<dbReference type="OrthoDB" id="8807260at2"/>
<dbReference type="EMBL" id="FONX01000001">
    <property type="protein sequence ID" value="SFE34282.1"/>
    <property type="molecule type" value="Genomic_DNA"/>
</dbReference>
<evidence type="ECO:0000256" key="3">
    <source>
        <dbReference type="ARBA" id="ARBA00012438"/>
    </source>
</evidence>
<dbReference type="InterPro" id="IPR003661">
    <property type="entry name" value="HisK_dim/P_dom"/>
</dbReference>
<reference evidence="10" key="1">
    <citation type="submission" date="2016-10" db="EMBL/GenBank/DDBJ databases">
        <authorList>
            <person name="Varghese N."/>
            <person name="Submissions S."/>
        </authorList>
    </citation>
    <scope>NUCLEOTIDE SEQUENCE [LARGE SCALE GENOMIC DNA]</scope>
    <source>
        <strain evidence="10">DSM 27981</strain>
    </source>
</reference>
<feature type="domain" description="Histidine kinase" evidence="8">
    <location>
        <begin position="214"/>
        <end position="425"/>
    </location>
</feature>
<keyword evidence="10" id="KW-1185">Reference proteome</keyword>
<dbReference type="FunFam" id="3.30.565.10:FF:000006">
    <property type="entry name" value="Sensor histidine kinase WalK"/>
    <property type="match status" value="1"/>
</dbReference>
<dbReference type="Pfam" id="PF00512">
    <property type="entry name" value="HisKA"/>
    <property type="match status" value="1"/>
</dbReference>
<dbReference type="InterPro" id="IPR029016">
    <property type="entry name" value="GAF-like_dom_sf"/>
</dbReference>
<dbReference type="InterPro" id="IPR036890">
    <property type="entry name" value="HATPase_C_sf"/>
</dbReference>
<evidence type="ECO:0000259" key="8">
    <source>
        <dbReference type="PROSITE" id="PS50109"/>
    </source>
</evidence>
<comment type="subcellular location">
    <subcellularLocation>
        <location evidence="2">Cell inner membrane</location>
        <topology evidence="2">Multi-pass membrane protein</topology>
    </subcellularLocation>
</comment>
<accession>A0A1I1ZRR3</accession>
<protein>
    <recommendedName>
        <fullName evidence="3">histidine kinase</fullName>
        <ecNumber evidence="3">2.7.13.3</ecNumber>
    </recommendedName>
</protein>
<dbReference type="PANTHER" id="PTHR43711">
    <property type="entry name" value="TWO-COMPONENT HISTIDINE KINASE"/>
    <property type="match status" value="1"/>
</dbReference>
<dbReference type="SMART" id="SM00388">
    <property type="entry name" value="HisKA"/>
    <property type="match status" value="1"/>
</dbReference>
<comment type="catalytic activity">
    <reaction evidence="1">
        <text>ATP + protein L-histidine = ADP + protein N-phospho-L-histidine.</text>
        <dbReference type="EC" id="2.7.13.3"/>
    </reaction>
</comment>
<dbReference type="InterPro" id="IPR004358">
    <property type="entry name" value="Sig_transdc_His_kin-like_C"/>
</dbReference>
<dbReference type="Gene3D" id="3.30.450.40">
    <property type="match status" value="1"/>
</dbReference>
<dbReference type="Pfam" id="PF01590">
    <property type="entry name" value="GAF"/>
    <property type="match status" value="1"/>
</dbReference>
<dbReference type="PRINTS" id="PR00344">
    <property type="entry name" value="BCTRLSENSOR"/>
</dbReference>
<evidence type="ECO:0000256" key="7">
    <source>
        <dbReference type="ARBA" id="ARBA00023012"/>
    </source>
</evidence>
<dbReference type="CDD" id="cd00082">
    <property type="entry name" value="HisKA"/>
    <property type="match status" value="1"/>
</dbReference>
<dbReference type="Proteomes" id="UP000199119">
    <property type="component" value="Unassembled WGS sequence"/>
</dbReference>
<keyword evidence="7" id="KW-0902">Two-component regulatory system</keyword>
<dbReference type="PROSITE" id="PS50109">
    <property type="entry name" value="HIS_KIN"/>
    <property type="match status" value="1"/>
</dbReference>
<dbReference type="STRING" id="1177982.SAMN04489711_101294"/>
<dbReference type="SUPFAM" id="SSF47384">
    <property type="entry name" value="Homodimeric domain of signal transducing histidine kinase"/>
    <property type="match status" value="1"/>
</dbReference>
<keyword evidence="4" id="KW-0597">Phosphoprotein</keyword>
<dbReference type="InterPro" id="IPR003018">
    <property type="entry name" value="GAF"/>
</dbReference>
<organism evidence="9 10">
    <name type="scientific">Paracidovorax wautersii</name>
    <dbReference type="NCBI Taxonomy" id="1177982"/>
    <lineage>
        <taxon>Bacteria</taxon>
        <taxon>Pseudomonadati</taxon>
        <taxon>Pseudomonadota</taxon>
        <taxon>Betaproteobacteria</taxon>
        <taxon>Burkholderiales</taxon>
        <taxon>Comamonadaceae</taxon>
        <taxon>Paracidovorax</taxon>
    </lineage>
</organism>
<dbReference type="InterPro" id="IPR005467">
    <property type="entry name" value="His_kinase_dom"/>
</dbReference>
<dbReference type="RefSeq" id="WP_092936856.1">
    <property type="nucleotide sequence ID" value="NZ_FONX01000001.1"/>
</dbReference>
<dbReference type="SUPFAM" id="SSF55874">
    <property type="entry name" value="ATPase domain of HSP90 chaperone/DNA topoisomerase II/histidine kinase"/>
    <property type="match status" value="1"/>
</dbReference>
<evidence type="ECO:0000256" key="1">
    <source>
        <dbReference type="ARBA" id="ARBA00000085"/>
    </source>
</evidence>
<dbReference type="InterPro" id="IPR036097">
    <property type="entry name" value="HisK_dim/P_sf"/>
</dbReference>
<keyword evidence="5" id="KW-0808">Transferase</keyword>
<name>A0A1I1ZRR3_9BURK</name>
<proteinExistence type="predicted"/>
<dbReference type="Gene3D" id="3.30.565.10">
    <property type="entry name" value="Histidine kinase-like ATPase, C-terminal domain"/>
    <property type="match status" value="1"/>
</dbReference>
<evidence type="ECO:0000256" key="2">
    <source>
        <dbReference type="ARBA" id="ARBA00004429"/>
    </source>
</evidence>
<evidence type="ECO:0000313" key="9">
    <source>
        <dbReference type="EMBL" id="SFE34282.1"/>
    </source>
</evidence>
<evidence type="ECO:0000256" key="4">
    <source>
        <dbReference type="ARBA" id="ARBA00022553"/>
    </source>
</evidence>
<evidence type="ECO:0000256" key="5">
    <source>
        <dbReference type="ARBA" id="ARBA00022679"/>
    </source>
</evidence>
<sequence length="425" mass="45074">MLIPEARSSQPAAPGVAAAAHTADTLGQARAIQLSPQRLMAVRATGLLDSSAEAGFDGLTATAARLLHAAACFISIVDEHRDFYKSQCGFPDGLAQVRQMEGLTFCHFTLDRSDALVIEDTHATPIWASVPTVQRLGVRAYVGVPLKSEGQNIGSFCVIDVKPRAWTADELETIRQLAVSAARELDLRAALTAAQRAAESARSQALAREQVLAVVAHDLRTPLQVLQLSTRLLQRSGAAAQQQQPTLQRMQAAIDVMATMVDGLLKPSEAAPAMQPIPLETLTRDAVHMMAPLAEKSRITLQLQALPDAVVRVDYGQLVRVLGNLIGNSLKYSPEGSVVSVSGTRTGGHGMVDIVVSDNGVGMNPQEVAQAFNAGWQSDAARARNDGVGLGLAIVKSLVEANQGYVRIESREGAGTSVTVTLPCE</sequence>
<dbReference type="SMART" id="SM00387">
    <property type="entry name" value="HATPase_c"/>
    <property type="match status" value="1"/>
</dbReference>
<dbReference type="GO" id="GO:0000155">
    <property type="term" value="F:phosphorelay sensor kinase activity"/>
    <property type="evidence" value="ECO:0007669"/>
    <property type="project" value="InterPro"/>
</dbReference>
<dbReference type="PANTHER" id="PTHR43711:SF1">
    <property type="entry name" value="HISTIDINE KINASE 1"/>
    <property type="match status" value="1"/>
</dbReference>
<evidence type="ECO:0000256" key="6">
    <source>
        <dbReference type="ARBA" id="ARBA00022777"/>
    </source>
</evidence>
<dbReference type="EC" id="2.7.13.3" evidence="3"/>
<dbReference type="Gene3D" id="1.10.287.130">
    <property type="match status" value="1"/>
</dbReference>
<dbReference type="AlphaFoldDB" id="A0A1I1ZRR3"/>
<dbReference type="SMART" id="SM00065">
    <property type="entry name" value="GAF"/>
    <property type="match status" value="1"/>
</dbReference>
<dbReference type="GO" id="GO:0005886">
    <property type="term" value="C:plasma membrane"/>
    <property type="evidence" value="ECO:0007669"/>
    <property type="project" value="UniProtKB-SubCell"/>
</dbReference>
<keyword evidence="6 9" id="KW-0418">Kinase</keyword>
<dbReference type="InterPro" id="IPR050736">
    <property type="entry name" value="Sensor_HK_Regulatory"/>
</dbReference>
<gene>
    <name evidence="9" type="ORF">SAMN04489711_101294</name>
</gene>
<dbReference type="Pfam" id="PF02518">
    <property type="entry name" value="HATPase_c"/>
    <property type="match status" value="1"/>
</dbReference>
<evidence type="ECO:0000313" key="10">
    <source>
        <dbReference type="Proteomes" id="UP000199119"/>
    </source>
</evidence>
<dbReference type="InterPro" id="IPR003594">
    <property type="entry name" value="HATPase_dom"/>
</dbReference>
<dbReference type="SUPFAM" id="SSF55781">
    <property type="entry name" value="GAF domain-like"/>
    <property type="match status" value="1"/>
</dbReference>